<name>A0AA41V6F6_PAPNU</name>
<dbReference type="Pfam" id="PF05192">
    <property type="entry name" value="MutS_III"/>
    <property type="match status" value="1"/>
</dbReference>
<feature type="signal peptide" evidence="1">
    <location>
        <begin position="1"/>
        <end position="21"/>
    </location>
</feature>
<dbReference type="InterPro" id="IPR036187">
    <property type="entry name" value="DNA_mismatch_repair_MutS_sf"/>
</dbReference>
<keyword evidence="4" id="KW-1185">Reference proteome</keyword>
<dbReference type="GO" id="GO:0030983">
    <property type="term" value="F:mismatched DNA binding"/>
    <property type="evidence" value="ECO:0007669"/>
    <property type="project" value="InterPro"/>
</dbReference>
<dbReference type="SUPFAM" id="SSF48334">
    <property type="entry name" value="DNA repair protein MutS, domain III"/>
    <property type="match status" value="1"/>
</dbReference>
<reference evidence="3" key="1">
    <citation type="submission" date="2022-03" db="EMBL/GenBank/DDBJ databases">
        <title>A functionally conserved STORR gene fusion in Papaver species that diverged 16.8 million years ago.</title>
        <authorList>
            <person name="Catania T."/>
        </authorList>
    </citation>
    <scope>NUCLEOTIDE SEQUENCE</scope>
    <source>
        <strain evidence="3">S-191538</strain>
    </source>
</reference>
<organism evidence="3 4">
    <name type="scientific">Papaver nudicaule</name>
    <name type="common">Iceland poppy</name>
    <dbReference type="NCBI Taxonomy" id="74823"/>
    <lineage>
        <taxon>Eukaryota</taxon>
        <taxon>Viridiplantae</taxon>
        <taxon>Streptophyta</taxon>
        <taxon>Embryophyta</taxon>
        <taxon>Tracheophyta</taxon>
        <taxon>Spermatophyta</taxon>
        <taxon>Magnoliopsida</taxon>
        <taxon>Ranunculales</taxon>
        <taxon>Papaveraceae</taxon>
        <taxon>Papaveroideae</taxon>
        <taxon>Papaver</taxon>
    </lineage>
</organism>
<evidence type="ECO:0000313" key="4">
    <source>
        <dbReference type="Proteomes" id="UP001177140"/>
    </source>
</evidence>
<comment type="caution">
    <text evidence="3">The sequence shown here is derived from an EMBL/GenBank/DDBJ whole genome shotgun (WGS) entry which is preliminary data.</text>
</comment>
<keyword evidence="1" id="KW-0732">Signal</keyword>
<dbReference type="AlphaFoldDB" id="A0AA41V6F6"/>
<evidence type="ECO:0000313" key="3">
    <source>
        <dbReference type="EMBL" id="MCL7026298.1"/>
    </source>
</evidence>
<sequence length="132" mass="14799">MVLKLVPYCICFIHLPLLVQVFLDIGYEVTHPLCDRVLILARLDVVSEIAELAGTKKDVLTTLGRSPDIQRGITRVFHRTATAAEFITVIRAVLFAGKQLKQLQVEDDDCVGKAKEKIIGSPLLRRLILTQY</sequence>
<dbReference type="EMBL" id="JAJJMA010054863">
    <property type="protein sequence ID" value="MCL7026298.1"/>
    <property type="molecule type" value="Genomic_DNA"/>
</dbReference>
<evidence type="ECO:0000259" key="2">
    <source>
        <dbReference type="Pfam" id="PF05192"/>
    </source>
</evidence>
<feature type="domain" description="DNA mismatch repair protein MutS core" evidence="2">
    <location>
        <begin position="29"/>
        <end position="109"/>
    </location>
</feature>
<feature type="chain" id="PRO_5041279739" description="DNA mismatch repair protein MutS core domain-containing protein" evidence="1">
    <location>
        <begin position="22"/>
        <end position="132"/>
    </location>
</feature>
<dbReference type="GO" id="GO:0005524">
    <property type="term" value="F:ATP binding"/>
    <property type="evidence" value="ECO:0007669"/>
    <property type="project" value="InterPro"/>
</dbReference>
<gene>
    <name evidence="3" type="ORF">MKW94_030901</name>
</gene>
<accession>A0AA41V6F6</accession>
<proteinExistence type="predicted"/>
<dbReference type="GO" id="GO:0006298">
    <property type="term" value="P:mismatch repair"/>
    <property type="evidence" value="ECO:0007669"/>
    <property type="project" value="InterPro"/>
</dbReference>
<dbReference type="InterPro" id="IPR007696">
    <property type="entry name" value="DNA_mismatch_repair_MutS_core"/>
</dbReference>
<dbReference type="Gene3D" id="1.10.1420.10">
    <property type="match status" value="1"/>
</dbReference>
<evidence type="ECO:0000256" key="1">
    <source>
        <dbReference type="SAM" id="SignalP"/>
    </source>
</evidence>
<protein>
    <recommendedName>
        <fullName evidence="2">DNA mismatch repair protein MutS core domain-containing protein</fullName>
    </recommendedName>
</protein>
<dbReference type="Proteomes" id="UP001177140">
    <property type="component" value="Unassembled WGS sequence"/>
</dbReference>